<feature type="region of interest" description="Disordered" evidence="1">
    <location>
        <begin position="265"/>
        <end position="286"/>
    </location>
</feature>
<dbReference type="EMBL" id="VSWC01000105">
    <property type="protein sequence ID" value="KAA1086708.1"/>
    <property type="molecule type" value="Genomic_DNA"/>
</dbReference>
<dbReference type="Proteomes" id="UP000324748">
    <property type="component" value="Unassembled WGS sequence"/>
</dbReference>
<gene>
    <name evidence="3" type="ORF">PGT21_009363</name>
    <name evidence="4" type="ORF">PGTUg99_001768</name>
</gene>
<organism evidence="4 6">
    <name type="scientific">Puccinia graminis f. sp. tritici</name>
    <dbReference type="NCBI Taxonomy" id="56615"/>
    <lineage>
        <taxon>Eukaryota</taxon>
        <taxon>Fungi</taxon>
        <taxon>Dikarya</taxon>
        <taxon>Basidiomycota</taxon>
        <taxon>Pucciniomycotina</taxon>
        <taxon>Pucciniomycetes</taxon>
        <taxon>Pucciniales</taxon>
        <taxon>Pucciniaceae</taxon>
        <taxon>Puccinia</taxon>
    </lineage>
</organism>
<sequence>MNITFNNKVSPAPMFRFSILVLICSTLKYASAAPTNYAVTIAPHPISFASAPILAPPIQFTLERNGHLRLRNRKVLESMPPETQHPTPPSMERGSHSSRIPSEEQLSQIKKFIRHHETGKPYTLKPDGTFAEIEKRDGTIKYYFGRVEVFDEEGYSLYETSCCYRFPHACCYCFSCTNLAECCTSCAICLVCSPVAYGLCAAGYVFSLPAGKFCYKSLSAVGSYSYNALSLIASAAYYELLLIGRSSYGSWQKIRDLRNPRVTPMNDCEDQLPGNHHQEGQRAVPT</sequence>
<comment type="caution">
    <text evidence="4">The sequence shown here is derived from an EMBL/GenBank/DDBJ whole genome shotgun (WGS) entry which is preliminary data.</text>
</comment>
<name>A0A5B0RI91_PUCGR</name>
<feature type="region of interest" description="Disordered" evidence="1">
    <location>
        <begin position="75"/>
        <end position="100"/>
    </location>
</feature>
<accession>A0A5B0RI91</accession>
<evidence type="ECO:0000313" key="5">
    <source>
        <dbReference type="Proteomes" id="UP000324748"/>
    </source>
</evidence>
<dbReference type="EMBL" id="VDEP01000184">
    <property type="protein sequence ID" value="KAA1125089.1"/>
    <property type="molecule type" value="Genomic_DNA"/>
</dbReference>
<feature type="chain" id="PRO_5036366632" evidence="2">
    <location>
        <begin position="33"/>
        <end position="286"/>
    </location>
</feature>
<dbReference type="OrthoDB" id="10297183at2759"/>
<keyword evidence="2" id="KW-0732">Signal</keyword>
<evidence type="ECO:0000313" key="6">
    <source>
        <dbReference type="Proteomes" id="UP000325313"/>
    </source>
</evidence>
<feature type="signal peptide" evidence="2">
    <location>
        <begin position="1"/>
        <end position="32"/>
    </location>
</feature>
<dbReference type="Proteomes" id="UP000325313">
    <property type="component" value="Unassembled WGS sequence"/>
</dbReference>
<dbReference type="AlphaFoldDB" id="A0A5B0RI91"/>
<evidence type="ECO:0000313" key="4">
    <source>
        <dbReference type="EMBL" id="KAA1125089.1"/>
    </source>
</evidence>
<evidence type="ECO:0000256" key="2">
    <source>
        <dbReference type="SAM" id="SignalP"/>
    </source>
</evidence>
<keyword evidence="5" id="KW-1185">Reference proteome</keyword>
<evidence type="ECO:0000256" key="1">
    <source>
        <dbReference type="SAM" id="MobiDB-lite"/>
    </source>
</evidence>
<evidence type="ECO:0000313" key="3">
    <source>
        <dbReference type="EMBL" id="KAA1086708.1"/>
    </source>
</evidence>
<reference evidence="5 6" key="1">
    <citation type="submission" date="2019-05" db="EMBL/GenBank/DDBJ databases">
        <title>Emergence of the Ug99 lineage of the wheat stem rust pathogen through somatic hybridization.</title>
        <authorList>
            <person name="Li F."/>
            <person name="Upadhyaya N.M."/>
            <person name="Sperschneider J."/>
            <person name="Matny O."/>
            <person name="Nguyen-Phuc H."/>
            <person name="Mago R."/>
            <person name="Raley C."/>
            <person name="Miller M.E."/>
            <person name="Silverstein K.A.T."/>
            <person name="Henningsen E."/>
            <person name="Hirsch C.D."/>
            <person name="Visser B."/>
            <person name="Pretorius Z.A."/>
            <person name="Steffenson B.J."/>
            <person name="Schwessinger B."/>
            <person name="Dodds P.N."/>
            <person name="Figueroa M."/>
        </authorList>
    </citation>
    <scope>NUCLEOTIDE SEQUENCE [LARGE SCALE GENOMIC DNA]</scope>
    <source>
        <strain evidence="3">21-0</strain>
        <strain evidence="4 6">Ug99</strain>
    </source>
</reference>
<protein>
    <submittedName>
        <fullName evidence="4">Uncharacterized protein</fullName>
    </submittedName>
</protein>
<proteinExistence type="predicted"/>